<reference evidence="2" key="2">
    <citation type="journal article" date="2015" name="Data Brief">
        <title>Shoot transcriptome of the giant reed, Arundo donax.</title>
        <authorList>
            <person name="Barrero R.A."/>
            <person name="Guerrero F.D."/>
            <person name="Moolhuijzen P."/>
            <person name="Goolsby J.A."/>
            <person name="Tidwell J."/>
            <person name="Bellgard S.E."/>
            <person name="Bellgard M.I."/>
        </authorList>
    </citation>
    <scope>NUCLEOTIDE SEQUENCE</scope>
    <source>
        <tissue evidence="2">Shoot tissue taken approximately 20 cm above the soil surface</tissue>
    </source>
</reference>
<name>A0A0A9GGP9_ARUDO</name>
<dbReference type="EMBL" id="GBRH01173616">
    <property type="protein sequence ID" value="JAE24280.1"/>
    <property type="molecule type" value="Transcribed_RNA"/>
</dbReference>
<dbReference type="AlphaFoldDB" id="A0A0A9GGP9"/>
<accession>A0A0A9GGP9</accession>
<reference evidence="2" key="1">
    <citation type="submission" date="2014-09" db="EMBL/GenBank/DDBJ databases">
        <authorList>
            <person name="Magalhaes I.L.F."/>
            <person name="Oliveira U."/>
            <person name="Santos F.R."/>
            <person name="Vidigal T.H.D.A."/>
            <person name="Brescovit A.D."/>
            <person name="Santos A.J."/>
        </authorList>
    </citation>
    <scope>NUCLEOTIDE SEQUENCE</scope>
    <source>
        <tissue evidence="2">Shoot tissue taken approximately 20 cm above the soil surface</tissue>
    </source>
</reference>
<feature type="region of interest" description="Disordered" evidence="1">
    <location>
        <begin position="25"/>
        <end position="55"/>
    </location>
</feature>
<evidence type="ECO:0000256" key="1">
    <source>
        <dbReference type="SAM" id="MobiDB-lite"/>
    </source>
</evidence>
<sequence length="55" mass="5590">MVPSPGSDLSLGGTLLAVAWRIGSKNLPATSGGCSKDSSPGRTRSPSLRSMDGSW</sequence>
<protein>
    <submittedName>
        <fullName evidence="2">Uncharacterized protein</fullName>
    </submittedName>
</protein>
<evidence type="ECO:0000313" key="2">
    <source>
        <dbReference type="EMBL" id="JAE24280.1"/>
    </source>
</evidence>
<organism evidence="2">
    <name type="scientific">Arundo donax</name>
    <name type="common">Giant reed</name>
    <name type="synonym">Donax arundinaceus</name>
    <dbReference type="NCBI Taxonomy" id="35708"/>
    <lineage>
        <taxon>Eukaryota</taxon>
        <taxon>Viridiplantae</taxon>
        <taxon>Streptophyta</taxon>
        <taxon>Embryophyta</taxon>
        <taxon>Tracheophyta</taxon>
        <taxon>Spermatophyta</taxon>
        <taxon>Magnoliopsida</taxon>
        <taxon>Liliopsida</taxon>
        <taxon>Poales</taxon>
        <taxon>Poaceae</taxon>
        <taxon>PACMAD clade</taxon>
        <taxon>Arundinoideae</taxon>
        <taxon>Arundineae</taxon>
        <taxon>Arundo</taxon>
    </lineage>
</organism>
<proteinExistence type="predicted"/>
<feature type="compositionally biased region" description="Polar residues" evidence="1">
    <location>
        <begin position="27"/>
        <end position="48"/>
    </location>
</feature>